<dbReference type="InterPro" id="IPR001279">
    <property type="entry name" value="Metallo-B-lactamas"/>
</dbReference>
<gene>
    <name evidence="2" type="ORF">A2Y67_00310</name>
</gene>
<name>A0A1G1XRA4_9BACT</name>
<feature type="domain" description="Metallo-beta-lactamase" evidence="1">
    <location>
        <begin position="42"/>
        <end position="241"/>
    </location>
</feature>
<dbReference type="EMBL" id="MHIA01000013">
    <property type="protein sequence ID" value="OGY42464.1"/>
    <property type="molecule type" value="Genomic_DNA"/>
</dbReference>
<reference evidence="2 3" key="1">
    <citation type="journal article" date="2016" name="Nat. Commun.">
        <title>Thousands of microbial genomes shed light on interconnected biogeochemical processes in an aquifer system.</title>
        <authorList>
            <person name="Anantharaman K."/>
            <person name="Brown C.T."/>
            <person name="Hug L.A."/>
            <person name="Sharon I."/>
            <person name="Castelle C.J."/>
            <person name="Probst A.J."/>
            <person name="Thomas B.C."/>
            <person name="Singh A."/>
            <person name="Wilkins M.J."/>
            <person name="Karaoz U."/>
            <person name="Brodie E.L."/>
            <person name="Williams K.H."/>
            <person name="Hubbard S.S."/>
            <person name="Banfield J.F."/>
        </authorList>
    </citation>
    <scope>NUCLEOTIDE SEQUENCE [LARGE SCALE GENOMIC DNA]</scope>
</reference>
<accession>A0A1G1XRA4</accession>
<dbReference type="Gene3D" id="3.60.15.10">
    <property type="entry name" value="Ribonuclease Z/Hydroxyacylglutathione hydrolase-like"/>
    <property type="match status" value="1"/>
</dbReference>
<evidence type="ECO:0000313" key="2">
    <source>
        <dbReference type="EMBL" id="OGY42464.1"/>
    </source>
</evidence>
<dbReference type="InterPro" id="IPR035681">
    <property type="entry name" value="ComA-like_MBL"/>
</dbReference>
<dbReference type="SMART" id="SM00849">
    <property type="entry name" value="Lactamase_B"/>
    <property type="match status" value="1"/>
</dbReference>
<sequence length="287" mass="32137">MEKKLYKILGSLLLIIFCLIGFTVNSEKDRQALEVDFLDVGQGDSILIKTPYQQNILIDGGPSTKVLSELGKNLAFFDKNIDLMVLTHPHSDHVAGLIEVLRRYQVKKVLMTGVLHTSPDYLAFLKELENQKTEIQIAKGEQDIALGQDLTLKILYPFKDVSQQKFDELNNSSIVLKLVYKNNSFLFTGDAEEIAESDLIAAKTDLSAQILKVGHHGSKYSSSEKFLEAVNPQYAVISVGKNNDFGHPHLRTLDNLAQRNIKILRTDQSGTIKIISDGNILQIKNRD</sequence>
<dbReference type="PANTHER" id="PTHR30619:SF7">
    <property type="entry name" value="BETA-LACTAMASE DOMAIN PROTEIN"/>
    <property type="match status" value="1"/>
</dbReference>
<dbReference type="CDD" id="cd07731">
    <property type="entry name" value="ComA-like_MBL-fold"/>
    <property type="match status" value="1"/>
</dbReference>
<dbReference type="AlphaFoldDB" id="A0A1G1XRA4"/>
<dbReference type="InterPro" id="IPR036866">
    <property type="entry name" value="RibonucZ/Hydroxyglut_hydro"/>
</dbReference>
<organism evidence="2 3">
    <name type="scientific">Candidatus Buchananbacteria bacterium RBG_13_39_9</name>
    <dbReference type="NCBI Taxonomy" id="1797531"/>
    <lineage>
        <taxon>Bacteria</taxon>
        <taxon>Candidatus Buchananiibacteriota</taxon>
    </lineage>
</organism>
<dbReference type="InterPro" id="IPR052159">
    <property type="entry name" value="Competence_DNA_uptake"/>
</dbReference>
<evidence type="ECO:0000313" key="3">
    <source>
        <dbReference type="Proteomes" id="UP000176260"/>
    </source>
</evidence>
<comment type="caution">
    <text evidence="2">The sequence shown here is derived from an EMBL/GenBank/DDBJ whole genome shotgun (WGS) entry which is preliminary data.</text>
</comment>
<proteinExistence type="predicted"/>
<dbReference type="PANTHER" id="PTHR30619">
    <property type="entry name" value="DNA INTERNALIZATION/COMPETENCE PROTEIN COMEC/REC2"/>
    <property type="match status" value="1"/>
</dbReference>
<evidence type="ECO:0000259" key="1">
    <source>
        <dbReference type="SMART" id="SM00849"/>
    </source>
</evidence>
<dbReference type="Pfam" id="PF00753">
    <property type="entry name" value="Lactamase_B"/>
    <property type="match status" value="1"/>
</dbReference>
<protein>
    <recommendedName>
        <fullName evidence="1">Metallo-beta-lactamase domain-containing protein</fullName>
    </recommendedName>
</protein>
<dbReference type="Proteomes" id="UP000176260">
    <property type="component" value="Unassembled WGS sequence"/>
</dbReference>
<dbReference type="SUPFAM" id="SSF56281">
    <property type="entry name" value="Metallo-hydrolase/oxidoreductase"/>
    <property type="match status" value="1"/>
</dbReference>